<name>A0ACC1ABQ7_9ROSI</name>
<evidence type="ECO:0000313" key="1">
    <source>
        <dbReference type="EMBL" id="KAJ0083176.1"/>
    </source>
</evidence>
<protein>
    <submittedName>
        <fullName evidence="1">Uncharacterized protein</fullName>
    </submittedName>
</protein>
<sequence length="96" mass="11068">MLHVIQDCGEEMKVDSIVYEADSYDLGGASFIALETEKFAISDAGLFSRQFNIQCSKYWFATTAPKLYHSSRHFRDHLDSMDLVWTMDFKCKLVLC</sequence>
<reference evidence="2" key="1">
    <citation type="journal article" date="2023" name="G3 (Bethesda)">
        <title>Genome assembly and association tests identify interacting loci associated with vigor, precocity, and sex in interspecific pistachio rootstocks.</title>
        <authorList>
            <person name="Palmer W."/>
            <person name="Jacygrad E."/>
            <person name="Sagayaradj S."/>
            <person name="Cavanaugh K."/>
            <person name="Han R."/>
            <person name="Bertier L."/>
            <person name="Beede B."/>
            <person name="Kafkas S."/>
            <person name="Golino D."/>
            <person name="Preece J."/>
            <person name="Michelmore R."/>
        </authorList>
    </citation>
    <scope>NUCLEOTIDE SEQUENCE [LARGE SCALE GENOMIC DNA]</scope>
</reference>
<dbReference type="EMBL" id="CM047908">
    <property type="protein sequence ID" value="KAJ0083176.1"/>
    <property type="molecule type" value="Genomic_DNA"/>
</dbReference>
<organism evidence="1 2">
    <name type="scientific">Pistacia atlantica</name>
    <dbReference type="NCBI Taxonomy" id="434234"/>
    <lineage>
        <taxon>Eukaryota</taxon>
        <taxon>Viridiplantae</taxon>
        <taxon>Streptophyta</taxon>
        <taxon>Embryophyta</taxon>
        <taxon>Tracheophyta</taxon>
        <taxon>Spermatophyta</taxon>
        <taxon>Magnoliopsida</taxon>
        <taxon>eudicotyledons</taxon>
        <taxon>Gunneridae</taxon>
        <taxon>Pentapetalae</taxon>
        <taxon>rosids</taxon>
        <taxon>malvids</taxon>
        <taxon>Sapindales</taxon>
        <taxon>Anacardiaceae</taxon>
        <taxon>Pistacia</taxon>
    </lineage>
</organism>
<gene>
    <name evidence="1" type="ORF">Patl1_11689</name>
</gene>
<evidence type="ECO:0000313" key="2">
    <source>
        <dbReference type="Proteomes" id="UP001164250"/>
    </source>
</evidence>
<comment type="caution">
    <text evidence="1">The sequence shown here is derived from an EMBL/GenBank/DDBJ whole genome shotgun (WGS) entry which is preliminary data.</text>
</comment>
<dbReference type="Proteomes" id="UP001164250">
    <property type="component" value="Chromosome 12"/>
</dbReference>
<proteinExistence type="predicted"/>
<keyword evidence="2" id="KW-1185">Reference proteome</keyword>
<accession>A0ACC1ABQ7</accession>